<reference evidence="1 2" key="1">
    <citation type="submission" date="2016-10" db="EMBL/GenBank/DDBJ databases">
        <title>Complete Genome Sequence of the Nonylphenol-Degrading Bacterium Sphingobium cloacae JCM 10874T.</title>
        <authorList>
            <person name="Ootsuka M."/>
            <person name="Nishizawa T."/>
            <person name="Ohta H."/>
        </authorList>
    </citation>
    <scope>NUCLEOTIDE SEQUENCE [LARGE SCALE GENOMIC DNA]</scope>
    <source>
        <strain evidence="1 2">JCM 10874</strain>
    </source>
</reference>
<protein>
    <submittedName>
        <fullName evidence="1">Uncharacterized protein</fullName>
    </submittedName>
</protein>
<proteinExistence type="predicted"/>
<accession>A0A1E1F4S9</accession>
<dbReference type="RefSeq" id="WP_197705106.1">
    <property type="nucleotide sequence ID" value="NZ_AP017655.1"/>
</dbReference>
<dbReference type="AlphaFoldDB" id="A0A1E1F4S9"/>
<keyword evidence="2" id="KW-1185">Reference proteome</keyword>
<dbReference type="KEGG" id="sclo:SCLO_1024850"/>
<name>A0A1E1F4S9_9SPHN</name>
<organism evidence="1 2">
    <name type="scientific">Sphingobium cloacae</name>
    <dbReference type="NCBI Taxonomy" id="120107"/>
    <lineage>
        <taxon>Bacteria</taxon>
        <taxon>Pseudomonadati</taxon>
        <taxon>Pseudomonadota</taxon>
        <taxon>Alphaproteobacteria</taxon>
        <taxon>Sphingomonadales</taxon>
        <taxon>Sphingomonadaceae</taxon>
        <taxon>Sphingobium</taxon>
    </lineage>
</organism>
<sequence length="241" mass="27305">MRQISGAPDCGRHEIPGQLITAVDMANANGIDPKRFRAALRAAGLGWHPHNGRWEAMRGSNQHQDMETVMAQICGGGFKQHLATKAPRAVPKAALRDEHYVLDLCDEFLGLRAVRQHCFPFLTGDPDRRGRRKALPVDGFYPSLNLVVEYHERQHRERVGFFDDKPTVSGVSRGEQRRRYDERRCDLLPQHGYTLVVLEVAEFAHDRAKRLLRVARDKDVVSLRLHKFGPKTRSGTVLSAD</sequence>
<dbReference type="Proteomes" id="UP000218272">
    <property type="component" value="Chromosome SCLO_1"/>
</dbReference>
<evidence type="ECO:0000313" key="1">
    <source>
        <dbReference type="EMBL" id="BAV65525.1"/>
    </source>
</evidence>
<evidence type="ECO:0000313" key="2">
    <source>
        <dbReference type="Proteomes" id="UP000218272"/>
    </source>
</evidence>
<dbReference type="EMBL" id="AP017655">
    <property type="protein sequence ID" value="BAV65525.1"/>
    <property type="molecule type" value="Genomic_DNA"/>
</dbReference>
<gene>
    <name evidence="1" type="ORF">SCLO_1024850</name>
</gene>